<evidence type="ECO:0000256" key="3">
    <source>
        <dbReference type="ARBA" id="ARBA00022801"/>
    </source>
</evidence>
<keyword evidence="2" id="KW-0732">Signal</keyword>
<gene>
    <name evidence="5" type="ORF">ACG00Y_09780</name>
</gene>
<evidence type="ECO:0000256" key="1">
    <source>
        <dbReference type="ARBA" id="ARBA00010088"/>
    </source>
</evidence>
<dbReference type="PANTHER" id="PTHR43248:SF29">
    <property type="entry name" value="TRIPEPTIDYL AMINOPEPTIDASE"/>
    <property type="match status" value="1"/>
</dbReference>
<dbReference type="InterPro" id="IPR029058">
    <property type="entry name" value="AB_hydrolase_fold"/>
</dbReference>
<dbReference type="PANTHER" id="PTHR43248">
    <property type="entry name" value="2-SUCCINYL-6-HYDROXY-2,4-CYCLOHEXADIENE-1-CARBOXYLATE SYNTHASE"/>
    <property type="match status" value="1"/>
</dbReference>
<dbReference type="RefSeq" id="WP_394478283.1">
    <property type="nucleotide sequence ID" value="NZ_JBIGHV010000003.1"/>
</dbReference>
<proteinExistence type="inferred from homology"/>
<dbReference type="GO" id="GO:0016787">
    <property type="term" value="F:hydrolase activity"/>
    <property type="evidence" value="ECO:0007669"/>
    <property type="project" value="UniProtKB-KW"/>
</dbReference>
<dbReference type="InterPro" id="IPR000073">
    <property type="entry name" value="AB_hydrolase_1"/>
</dbReference>
<accession>A0ABW7F0Q1</accession>
<dbReference type="SUPFAM" id="SSF53474">
    <property type="entry name" value="alpha/beta-Hydrolases"/>
    <property type="match status" value="1"/>
</dbReference>
<dbReference type="Gene3D" id="3.40.50.1820">
    <property type="entry name" value="alpha/beta hydrolase"/>
    <property type="match status" value="1"/>
</dbReference>
<sequence>MRTRLPANTGRVAARAAARILAAIRSLEPFMPFPARRALALAAALLIAPLAHAATPLKPCRIAGIPNELQCGSLQRPLDPARPDGAKVDIHYLVVPAMARNKQPDAVLMLAGGPGQSAINVAPRVLQRLSRLGNRRDLVFIDQRGTGKSAPLDCPDDSKLPITEQLDTAAQMKRLDACRATLEKLPYGDLRFFTTTIAMQDMDAVREALGVPQWNLIGGSYGTRAALEYLRQFPTKVRRSIIDGVAPPDMVLPASFSPDTQAALDKLFDAHAKTHPTLRADWAKLLASLPRAVTVQQPLTAVPEQFSVDRDLLLRAVRGPLYQPPLASALPAAIQAAARDGRFDGLFGLTSAFGGGKGMKLAMGMHFSVICAEDVPRLAQATDAPGADYGRIDADMYARVCKTWPRGDVPAAFYTVPPAPSPVLVMSGGADPVTPARHGERIAKALGAGQPARVQHLVVPEAGHGVMAVGCVRDVMFRFIDAKTDAAALPQEAACAMRIPRPTAFQPVQGGTAK</sequence>
<comment type="similarity">
    <text evidence="1">Belongs to the peptidase S33 family.</text>
</comment>
<dbReference type="InterPro" id="IPR051601">
    <property type="entry name" value="Serine_prot/Carboxylest_S33"/>
</dbReference>
<protein>
    <submittedName>
        <fullName evidence="5">Alpha/beta fold hydrolase</fullName>
    </submittedName>
</protein>
<dbReference type="Pfam" id="PF00561">
    <property type="entry name" value="Abhydrolase_1"/>
    <property type="match status" value="1"/>
</dbReference>
<organism evidence="5 6">
    <name type="scientific">Pelomonas parva</name>
    <dbReference type="NCBI Taxonomy" id="3299032"/>
    <lineage>
        <taxon>Bacteria</taxon>
        <taxon>Pseudomonadati</taxon>
        <taxon>Pseudomonadota</taxon>
        <taxon>Betaproteobacteria</taxon>
        <taxon>Burkholderiales</taxon>
        <taxon>Sphaerotilaceae</taxon>
        <taxon>Roseateles</taxon>
    </lineage>
</organism>
<name>A0ABW7F0Q1_9BURK</name>
<comment type="caution">
    <text evidence="5">The sequence shown here is derived from an EMBL/GenBank/DDBJ whole genome shotgun (WGS) entry which is preliminary data.</text>
</comment>
<evidence type="ECO:0000313" key="6">
    <source>
        <dbReference type="Proteomes" id="UP001606210"/>
    </source>
</evidence>
<keyword evidence="3 5" id="KW-0378">Hydrolase</keyword>
<dbReference type="PRINTS" id="PR00793">
    <property type="entry name" value="PROAMNOPTASE"/>
</dbReference>
<dbReference type="Proteomes" id="UP001606210">
    <property type="component" value="Unassembled WGS sequence"/>
</dbReference>
<evidence type="ECO:0000313" key="5">
    <source>
        <dbReference type="EMBL" id="MFG6430202.1"/>
    </source>
</evidence>
<evidence type="ECO:0000256" key="2">
    <source>
        <dbReference type="ARBA" id="ARBA00022729"/>
    </source>
</evidence>
<reference evidence="5 6" key="1">
    <citation type="submission" date="2024-08" db="EMBL/GenBank/DDBJ databases">
        <authorList>
            <person name="Lu H."/>
        </authorList>
    </citation>
    <scope>NUCLEOTIDE SEQUENCE [LARGE SCALE GENOMIC DNA]</scope>
    <source>
        <strain evidence="5 6">LYH14W</strain>
    </source>
</reference>
<dbReference type="InterPro" id="IPR002410">
    <property type="entry name" value="Peptidase_S33"/>
</dbReference>
<keyword evidence="6" id="KW-1185">Reference proteome</keyword>
<feature type="domain" description="AB hydrolase-1" evidence="4">
    <location>
        <begin position="106"/>
        <end position="466"/>
    </location>
</feature>
<dbReference type="EMBL" id="JBIGHV010000003">
    <property type="protein sequence ID" value="MFG6430202.1"/>
    <property type="molecule type" value="Genomic_DNA"/>
</dbReference>
<evidence type="ECO:0000259" key="4">
    <source>
        <dbReference type="Pfam" id="PF00561"/>
    </source>
</evidence>